<dbReference type="PANTHER" id="PTHR10913:SF45">
    <property type="entry name" value="FOLLISTATIN, ISOFORM A-RELATED"/>
    <property type="match status" value="1"/>
</dbReference>
<dbReference type="InterPro" id="IPR002350">
    <property type="entry name" value="Kazal_dom"/>
</dbReference>
<feature type="domain" description="Kazal-like" evidence="5">
    <location>
        <begin position="22"/>
        <end position="76"/>
    </location>
</feature>
<keyword evidence="1" id="KW-0646">Protease inhibitor</keyword>
<reference evidence="6" key="1">
    <citation type="journal article" date="2023" name="PLoS Negl. Trop. Dis.">
        <title>A genome sequence for Biomphalaria pfeifferi, the major vector snail for the human-infecting parasite Schistosoma mansoni.</title>
        <authorList>
            <person name="Bu L."/>
            <person name="Lu L."/>
            <person name="Laidemitt M.R."/>
            <person name="Zhang S.M."/>
            <person name="Mutuku M."/>
            <person name="Mkoji G."/>
            <person name="Steinauer M."/>
            <person name="Loker E.S."/>
        </authorList>
    </citation>
    <scope>NUCLEOTIDE SEQUENCE</scope>
    <source>
        <strain evidence="6">KasaAsao</strain>
    </source>
</reference>
<dbReference type="AlphaFoldDB" id="A0AAD8BXY4"/>
<evidence type="ECO:0000313" key="6">
    <source>
        <dbReference type="EMBL" id="KAK0062122.1"/>
    </source>
</evidence>
<dbReference type="InterPro" id="IPR050653">
    <property type="entry name" value="Prot_Inhib_GrowthFact_Antg"/>
</dbReference>
<feature type="chain" id="PRO_5042126365" evidence="4">
    <location>
        <begin position="22"/>
        <end position="81"/>
    </location>
</feature>
<protein>
    <submittedName>
        <fullName evidence="6">PI-actitoxin-Avd5a</fullName>
    </submittedName>
</protein>
<evidence type="ECO:0000256" key="4">
    <source>
        <dbReference type="SAM" id="SignalP"/>
    </source>
</evidence>
<dbReference type="PANTHER" id="PTHR10913">
    <property type="entry name" value="FOLLISTATIN-RELATED"/>
    <property type="match status" value="1"/>
</dbReference>
<keyword evidence="7" id="KW-1185">Reference proteome</keyword>
<evidence type="ECO:0000256" key="2">
    <source>
        <dbReference type="ARBA" id="ARBA00022900"/>
    </source>
</evidence>
<organism evidence="6 7">
    <name type="scientific">Biomphalaria pfeifferi</name>
    <name type="common">Bloodfluke planorb</name>
    <name type="synonym">Freshwater snail</name>
    <dbReference type="NCBI Taxonomy" id="112525"/>
    <lineage>
        <taxon>Eukaryota</taxon>
        <taxon>Metazoa</taxon>
        <taxon>Spiralia</taxon>
        <taxon>Lophotrochozoa</taxon>
        <taxon>Mollusca</taxon>
        <taxon>Gastropoda</taxon>
        <taxon>Heterobranchia</taxon>
        <taxon>Euthyneura</taxon>
        <taxon>Panpulmonata</taxon>
        <taxon>Hygrophila</taxon>
        <taxon>Lymnaeoidea</taxon>
        <taxon>Planorbidae</taxon>
        <taxon>Biomphalaria</taxon>
    </lineage>
</organism>
<reference evidence="6" key="2">
    <citation type="submission" date="2023-04" db="EMBL/GenBank/DDBJ databases">
        <authorList>
            <person name="Bu L."/>
            <person name="Lu L."/>
            <person name="Laidemitt M.R."/>
            <person name="Zhang S.M."/>
            <person name="Mutuku M."/>
            <person name="Mkoji G."/>
            <person name="Steinauer M."/>
            <person name="Loker E.S."/>
        </authorList>
    </citation>
    <scope>NUCLEOTIDE SEQUENCE</scope>
    <source>
        <strain evidence="6">KasaAsao</strain>
        <tissue evidence="6">Whole Snail</tissue>
    </source>
</reference>
<name>A0AAD8BXY4_BIOPF</name>
<dbReference type="PROSITE" id="PS51465">
    <property type="entry name" value="KAZAL_2"/>
    <property type="match status" value="1"/>
</dbReference>
<dbReference type="GO" id="GO:0004867">
    <property type="term" value="F:serine-type endopeptidase inhibitor activity"/>
    <property type="evidence" value="ECO:0007669"/>
    <property type="project" value="UniProtKB-KW"/>
</dbReference>
<evidence type="ECO:0000313" key="7">
    <source>
        <dbReference type="Proteomes" id="UP001233172"/>
    </source>
</evidence>
<dbReference type="Gene3D" id="3.30.60.30">
    <property type="match status" value="1"/>
</dbReference>
<accession>A0AAD8BXY4</accession>
<dbReference type="InterPro" id="IPR036058">
    <property type="entry name" value="Kazal_dom_sf"/>
</dbReference>
<proteinExistence type="predicted"/>
<dbReference type="SUPFAM" id="SSF100895">
    <property type="entry name" value="Kazal-type serine protease inhibitors"/>
    <property type="match status" value="1"/>
</dbReference>
<evidence type="ECO:0000256" key="1">
    <source>
        <dbReference type="ARBA" id="ARBA00022690"/>
    </source>
</evidence>
<dbReference type="Pfam" id="PF00050">
    <property type="entry name" value="Kazal_1"/>
    <property type="match status" value="1"/>
</dbReference>
<feature type="signal peptide" evidence="4">
    <location>
        <begin position="1"/>
        <end position="21"/>
    </location>
</feature>
<dbReference type="GO" id="GO:0005576">
    <property type="term" value="C:extracellular region"/>
    <property type="evidence" value="ECO:0007669"/>
    <property type="project" value="TreeGrafter"/>
</dbReference>
<keyword evidence="2" id="KW-0722">Serine protease inhibitor</keyword>
<dbReference type="Proteomes" id="UP001233172">
    <property type="component" value="Unassembled WGS sequence"/>
</dbReference>
<keyword evidence="3" id="KW-1015">Disulfide bond</keyword>
<keyword evidence="4" id="KW-0732">Signal</keyword>
<gene>
    <name evidence="6" type="ORF">Bpfe_008615</name>
</gene>
<evidence type="ECO:0000256" key="3">
    <source>
        <dbReference type="ARBA" id="ARBA00023157"/>
    </source>
</evidence>
<comment type="caution">
    <text evidence="6">The sequence shown here is derived from an EMBL/GenBank/DDBJ whole genome shotgun (WGS) entry which is preliminary data.</text>
</comment>
<dbReference type="SMART" id="SM00280">
    <property type="entry name" value="KAZAL"/>
    <property type="match status" value="1"/>
</dbReference>
<evidence type="ECO:0000259" key="5">
    <source>
        <dbReference type="PROSITE" id="PS51465"/>
    </source>
</evidence>
<sequence length="81" mass="8396">MSTRSIILFLLVAICLVYTESAAIESLCDMMCIDLYAPVCGSDGKTYGNGCYLSLANCGKPAANKVTVVSHGACGALPSDL</sequence>
<dbReference type="CDD" id="cd00104">
    <property type="entry name" value="KAZAL_FS"/>
    <property type="match status" value="1"/>
</dbReference>
<dbReference type="EMBL" id="JASAOG010000027">
    <property type="protein sequence ID" value="KAK0062122.1"/>
    <property type="molecule type" value="Genomic_DNA"/>
</dbReference>